<keyword evidence="6 7" id="KW-0413">Isomerase</keyword>
<dbReference type="SUPFAM" id="SSF54849">
    <property type="entry name" value="GroEL-intermediate domain like"/>
    <property type="match status" value="2"/>
</dbReference>
<dbReference type="GO" id="GO:0042026">
    <property type="term" value="P:protein refolding"/>
    <property type="evidence" value="ECO:0007669"/>
    <property type="project" value="UniProtKB-UniRule"/>
</dbReference>
<evidence type="ECO:0000256" key="1">
    <source>
        <dbReference type="ARBA" id="ARBA00006607"/>
    </source>
</evidence>
<dbReference type="OrthoDB" id="8325718at2"/>
<evidence type="ECO:0000256" key="4">
    <source>
        <dbReference type="ARBA" id="ARBA00022840"/>
    </source>
</evidence>
<dbReference type="CDD" id="cd03344">
    <property type="entry name" value="GroEL"/>
    <property type="match status" value="1"/>
</dbReference>
<dbReference type="GO" id="GO:0051082">
    <property type="term" value="F:unfolded protein binding"/>
    <property type="evidence" value="ECO:0007669"/>
    <property type="project" value="UniProtKB-UniRule"/>
</dbReference>
<keyword evidence="11" id="KW-1185">Reference proteome</keyword>
<dbReference type="EMBL" id="JPQU01000089">
    <property type="protein sequence ID" value="KFE51298.1"/>
    <property type="molecule type" value="Genomic_DNA"/>
</dbReference>
<comment type="subcellular location">
    <subcellularLocation>
        <location evidence="7">Cytoplasm</location>
    </subcellularLocation>
</comment>
<dbReference type="InterPro" id="IPR002423">
    <property type="entry name" value="Cpn60/GroEL/TCP-1"/>
</dbReference>
<evidence type="ECO:0000256" key="5">
    <source>
        <dbReference type="ARBA" id="ARBA00023186"/>
    </source>
</evidence>
<keyword evidence="4 7" id="KW-0067">ATP-binding</keyword>
<evidence type="ECO:0000256" key="7">
    <source>
        <dbReference type="HAMAP-Rule" id="MF_00600"/>
    </source>
</evidence>
<dbReference type="FunFam" id="3.50.7.10:FF:000001">
    <property type="entry name" value="60 kDa chaperonin"/>
    <property type="match status" value="1"/>
</dbReference>
<dbReference type="Gene3D" id="3.50.7.10">
    <property type="entry name" value="GroEL"/>
    <property type="match status" value="1"/>
</dbReference>
<dbReference type="Gene3D" id="3.30.260.10">
    <property type="entry name" value="TCP-1-like chaperonin intermediate domain"/>
    <property type="match status" value="1"/>
</dbReference>
<dbReference type="InterPro" id="IPR027410">
    <property type="entry name" value="TCP-1-like_intermed_sf"/>
</dbReference>
<evidence type="ECO:0000313" key="11">
    <source>
        <dbReference type="Proteomes" id="UP000028631"/>
    </source>
</evidence>
<evidence type="ECO:0000256" key="2">
    <source>
        <dbReference type="ARBA" id="ARBA00022490"/>
    </source>
</evidence>
<feature type="binding site" evidence="7">
    <location>
        <begin position="30"/>
        <end position="33"/>
    </location>
    <ligand>
        <name>ATP</name>
        <dbReference type="ChEBI" id="CHEBI:30616"/>
    </ligand>
</feature>
<comment type="function">
    <text evidence="7 9">Together with its co-chaperonin GroES, plays an essential role in assisting protein folding. The GroEL-GroES system forms a nano-cage that allows encapsulation of the non-native substrate proteins and provides a physical environment optimized to promote and accelerate protein folding.</text>
</comment>
<dbReference type="AlphaFoldDB" id="A0A085V785"/>
<feature type="binding site" evidence="7">
    <location>
        <position position="496"/>
    </location>
    <ligand>
        <name>ATP</name>
        <dbReference type="ChEBI" id="CHEBI:30616"/>
    </ligand>
</feature>
<proteinExistence type="inferred from homology"/>
<keyword evidence="5 7" id="KW-0143">Chaperone</keyword>
<dbReference type="GO" id="GO:0005524">
    <property type="term" value="F:ATP binding"/>
    <property type="evidence" value="ECO:0007669"/>
    <property type="project" value="UniProtKB-UniRule"/>
</dbReference>
<comment type="caution">
    <text evidence="7">Lacks conserved residue(s) required for the propagation of feature annotation.</text>
</comment>
<comment type="similarity">
    <text evidence="1 7 8">Belongs to the chaperonin (HSP60) family.</text>
</comment>
<dbReference type="InterPro" id="IPR027409">
    <property type="entry name" value="GroEL-like_apical_dom_sf"/>
</dbReference>
<dbReference type="GO" id="GO:0016853">
    <property type="term" value="F:isomerase activity"/>
    <property type="evidence" value="ECO:0007669"/>
    <property type="project" value="UniProtKB-KW"/>
</dbReference>
<dbReference type="Proteomes" id="UP000028631">
    <property type="component" value="Unassembled WGS sequence"/>
</dbReference>
<dbReference type="PRINTS" id="PR00298">
    <property type="entry name" value="CHAPERONIN60"/>
</dbReference>
<dbReference type="Gene3D" id="1.10.560.10">
    <property type="entry name" value="GroEL-like equatorial domain"/>
    <property type="match status" value="1"/>
</dbReference>
<dbReference type="RefSeq" id="WP_032631421.1">
    <property type="nucleotide sequence ID" value="NZ_JPQU01000089.1"/>
</dbReference>
<dbReference type="NCBIfam" id="TIGR02348">
    <property type="entry name" value="GroEL"/>
    <property type="match status" value="1"/>
</dbReference>
<dbReference type="NCBIfam" id="NF009488">
    <property type="entry name" value="PRK12850.1"/>
    <property type="match status" value="1"/>
</dbReference>
<dbReference type="PATRIC" id="fig|317.175.peg.4981"/>
<organism evidence="10 11">
    <name type="scientific">Pseudomonas syringae</name>
    <dbReference type="NCBI Taxonomy" id="317"/>
    <lineage>
        <taxon>Bacteria</taxon>
        <taxon>Pseudomonadati</taxon>
        <taxon>Pseudomonadota</taxon>
        <taxon>Gammaproteobacteria</taxon>
        <taxon>Pseudomonadales</taxon>
        <taxon>Pseudomonadaceae</taxon>
        <taxon>Pseudomonas</taxon>
    </lineage>
</organism>
<dbReference type="GO" id="GO:0005737">
    <property type="term" value="C:cytoplasm"/>
    <property type="evidence" value="ECO:0007669"/>
    <property type="project" value="UniProtKB-SubCell"/>
</dbReference>
<evidence type="ECO:0000256" key="6">
    <source>
        <dbReference type="ARBA" id="ARBA00023235"/>
    </source>
</evidence>
<name>A0A085V785_PSESX</name>
<gene>
    <name evidence="7" type="primary">groEL</name>
    <name evidence="7" type="synonym">groL</name>
    <name evidence="10" type="ORF">IV01_23875</name>
</gene>
<sequence>MAHSKIVFRATAREKILSGASQLADAVRVTLGPKSKSVLIQNKWGNPTVCNDGVTIAKRIDLLDPEENLGAQMLRQAAERTGDAVGDGTSTSTVLAHAILADGIRNVVAGASAIDLKRGLDRGLLLVVESLAAQSRPVSTPREKAQVATLSAHNDAVIGQLVADALEKVGVEGVVSVEESKTTETVVDVMEGMRFDRGYVSPYFVTDTDKMQVELNDAYLLLCDHKIAVLKDLLPLLELVAKSGQPLVLIADDIEGEALTTLVVNQLRGVLRAVAIKAPGFGDRRKEMLQDIAVLTGAVVVSNELDITLEQVELNQLGRAHRVVVQKDSTALIGGAGSREAIQARLQQIRGQMDATTSDYDREKLQERLARLSGGVAVIRVGAPSEAEMKARKDALDDAISATRAAITEGIVPGGGLALLKAVPTIAAEEARHEGDFRTGLQILRRALEAPARLIAENSAVDAGVVVARMLAEPGSVGFDASTNGYVDMYEAGIIDPTKVVRIALENAVSVASILLLTEATITDIPEKESPAQATPFPE</sequence>
<dbReference type="GO" id="GO:0140662">
    <property type="term" value="F:ATP-dependent protein folding chaperone"/>
    <property type="evidence" value="ECO:0007669"/>
    <property type="project" value="InterPro"/>
</dbReference>
<comment type="subunit">
    <text evidence="7 9">Forms a cylinder of 14 subunits composed of two heptameric rings stacked back-to-back. Interacts with the co-chaperonin GroES.</text>
</comment>
<accession>A0A085V785</accession>
<protein>
    <recommendedName>
        <fullName evidence="7">Chaperonin GroEL</fullName>
        <ecNumber evidence="7">5.6.1.7</ecNumber>
    </recommendedName>
    <alternativeName>
        <fullName evidence="7">60 kDa chaperonin</fullName>
    </alternativeName>
    <alternativeName>
        <fullName evidence="7">Chaperonin-60</fullName>
        <shortName evidence="7">Cpn60</shortName>
    </alternativeName>
</protein>
<dbReference type="SUPFAM" id="SSF48592">
    <property type="entry name" value="GroEL equatorial domain-like"/>
    <property type="match status" value="1"/>
</dbReference>
<dbReference type="Pfam" id="PF00118">
    <property type="entry name" value="Cpn60_TCP1"/>
    <property type="match status" value="1"/>
</dbReference>
<feature type="binding site" evidence="7">
    <location>
        <position position="415"/>
    </location>
    <ligand>
        <name>ATP</name>
        <dbReference type="ChEBI" id="CHEBI:30616"/>
    </ligand>
</feature>
<dbReference type="EC" id="5.6.1.7" evidence="7"/>
<comment type="caution">
    <text evidence="10">The sequence shown here is derived from an EMBL/GenBank/DDBJ whole genome shotgun (WGS) entry which is preliminary data.</text>
</comment>
<evidence type="ECO:0000256" key="3">
    <source>
        <dbReference type="ARBA" id="ARBA00022741"/>
    </source>
</evidence>
<dbReference type="InterPro" id="IPR001844">
    <property type="entry name" value="Cpn60/GroEL"/>
</dbReference>
<dbReference type="NCBIfam" id="NF009487">
    <property type="entry name" value="PRK12849.1"/>
    <property type="match status" value="1"/>
</dbReference>
<dbReference type="NCBIfam" id="NF000592">
    <property type="entry name" value="PRK00013.1"/>
    <property type="match status" value="1"/>
</dbReference>
<reference evidence="10 11" key="1">
    <citation type="submission" date="2014-07" db="EMBL/GenBank/DDBJ databases">
        <title>Draft Genome Sequences of Environmental Pseudomonas syringae strains.</title>
        <authorList>
            <person name="Baltrus D.A."/>
            <person name="Berge O."/>
            <person name="Morris C."/>
        </authorList>
    </citation>
    <scope>NUCLEOTIDE SEQUENCE [LARGE SCALE GENOMIC DNA]</scope>
    <source>
        <strain evidence="10 11">GAW0119</strain>
    </source>
</reference>
<dbReference type="InterPro" id="IPR027413">
    <property type="entry name" value="GROEL-like_equatorial_sf"/>
</dbReference>
<dbReference type="PANTHER" id="PTHR45633">
    <property type="entry name" value="60 KDA HEAT SHOCK PROTEIN, MITOCHONDRIAL"/>
    <property type="match status" value="1"/>
</dbReference>
<evidence type="ECO:0000256" key="8">
    <source>
        <dbReference type="RuleBase" id="RU000418"/>
    </source>
</evidence>
<dbReference type="NCBIfam" id="NF009489">
    <property type="entry name" value="PRK12851.1"/>
    <property type="match status" value="1"/>
</dbReference>
<evidence type="ECO:0000313" key="10">
    <source>
        <dbReference type="EMBL" id="KFE51298.1"/>
    </source>
</evidence>
<dbReference type="HAMAP" id="MF_00600">
    <property type="entry name" value="CH60"/>
    <property type="match status" value="1"/>
</dbReference>
<keyword evidence="2 7" id="KW-0963">Cytoplasm</keyword>
<evidence type="ECO:0000256" key="9">
    <source>
        <dbReference type="RuleBase" id="RU000419"/>
    </source>
</evidence>
<dbReference type="SUPFAM" id="SSF52029">
    <property type="entry name" value="GroEL apical domain-like"/>
    <property type="match status" value="1"/>
</dbReference>
<keyword evidence="3 7" id="KW-0547">Nucleotide-binding</keyword>